<dbReference type="PANTHER" id="PTHR43394:SF1">
    <property type="entry name" value="ATP-BINDING CASSETTE SUB-FAMILY B MEMBER 10, MITOCHONDRIAL"/>
    <property type="match status" value="1"/>
</dbReference>
<evidence type="ECO:0000256" key="1">
    <source>
        <dbReference type="ARBA" id="ARBA00004651"/>
    </source>
</evidence>
<evidence type="ECO:0000256" key="3">
    <source>
        <dbReference type="ARBA" id="ARBA00022741"/>
    </source>
</evidence>
<evidence type="ECO:0000256" key="4">
    <source>
        <dbReference type="ARBA" id="ARBA00022840"/>
    </source>
</evidence>
<dbReference type="Proteomes" id="UP001224418">
    <property type="component" value="Unassembled WGS sequence"/>
</dbReference>
<dbReference type="SUPFAM" id="SSF90123">
    <property type="entry name" value="ABC transporter transmembrane region"/>
    <property type="match status" value="1"/>
</dbReference>
<evidence type="ECO:0000256" key="6">
    <source>
        <dbReference type="ARBA" id="ARBA00023136"/>
    </source>
</evidence>
<dbReference type="InterPro" id="IPR027417">
    <property type="entry name" value="P-loop_NTPase"/>
</dbReference>
<dbReference type="InterPro" id="IPR039421">
    <property type="entry name" value="Type_1_exporter"/>
</dbReference>
<protein>
    <submittedName>
        <fullName evidence="10">ABC-type multidrug transport system fused ATPase/permease subunit</fullName>
    </submittedName>
</protein>
<dbReference type="SMART" id="SM00382">
    <property type="entry name" value="AAA"/>
    <property type="match status" value="1"/>
</dbReference>
<dbReference type="RefSeq" id="WP_307356201.1">
    <property type="nucleotide sequence ID" value="NZ_BAAACJ010000013.1"/>
</dbReference>
<evidence type="ECO:0000259" key="8">
    <source>
        <dbReference type="PROSITE" id="PS50893"/>
    </source>
</evidence>
<name>A0ABU0JT80_HATLI</name>
<dbReference type="InterPro" id="IPR011527">
    <property type="entry name" value="ABC1_TM_dom"/>
</dbReference>
<dbReference type="Pfam" id="PF00664">
    <property type="entry name" value="ABC_membrane"/>
    <property type="match status" value="1"/>
</dbReference>
<dbReference type="InterPro" id="IPR003439">
    <property type="entry name" value="ABC_transporter-like_ATP-bd"/>
</dbReference>
<feature type="transmembrane region" description="Helical" evidence="7">
    <location>
        <begin position="267"/>
        <end position="288"/>
    </location>
</feature>
<proteinExistence type="predicted"/>
<evidence type="ECO:0000256" key="5">
    <source>
        <dbReference type="ARBA" id="ARBA00022989"/>
    </source>
</evidence>
<dbReference type="Pfam" id="PF00005">
    <property type="entry name" value="ABC_tran"/>
    <property type="match status" value="1"/>
</dbReference>
<evidence type="ECO:0000259" key="9">
    <source>
        <dbReference type="PROSITE" id="PS50929"/>
    </source>
</evidence>
<dbReference type="PROSITE" id="PS50893">
    <property type="entry name" value="ABC_TRANSPORTER_2"/>
    <property type="match status" value="1"/>
</dbReference>
<feature type="domain" description="ABC transmembrane type-1" evidence="9">
    <location>
        <begin position="16"/>
        <end position="296"/>
    </location>
</feature>
<sequence>MKKYIWKIKGLISAEILFGIFAAISIALVPNFEKKLVDKLFSSEYSNNTLFNMVMLFALCVAAICIFSYLSSIMEESWKSSMRSMIQTDFFDSLVETDYRWFRNKNVGEYISIETNNIDVIVEEYMQPVISLINVVIKICIYAVVMYLCIDWRVALSIFVMSVIVIFIPKIFKKRNGQLGNMSMEATGQYTISVKDYLEGIKIINNNTRRFVLQQHNKAVDKMTAAKIKRGLFGIFSMSMEVFGIKIMELMVFIIVALLLIRGDLTAGMVLAVFSYSAYFIGPLQEALNKIDFINSRRTVKEKFIEAININRQQQKNLHKLSNFKDKITMKNVCLSYDNFNLNNICCCFEKGKKYAIIGHSGSGKSTMINLLMKYEMPDSGEISMDGCNIASLNIDDIVMCISQQEHIYRESFENNVTVFGSYSRSSFSEILNNYSNSILDKIKHKENCSDLSGGEKQLTSFIRSLVSGNDVLIMDEPFSAMDAGTLKKVMDILFELENKTIIMVTHNLGMNLDKFDEVILMDDGSIVENDKFNKVRENHVFRSKMMVKN</sequence>
<dbReference type="Gene3D" id="1.20.1560.10">
    <property type="entry name" value="ABC transporter type 1, transmembrane domain"/>
    <property type="match status" value="1"/>
</dbReference>
<comment type="caution">
    <text evidence="10">The sequence shown here is derived from an EMBL/GenBank/DDBJ whole genome shotgun (WGS) entry which is preliminary data.</text>
</comment>
<evidence type="ECO:0000256" key="7">
    <source>
        <dbReference type="SAM" id="Phobius"/>
    </source>
</evidence>
<evidence type="ECO:0000313" key="11">
    <source>
        <dbReference type="Proteomes" id="UP001224418"/>
    </source>
</evidence>
<evidence type="ECO:0000313" key="10">
    <source>
        <dbReference type="EMBL" id="MDQ0480301.1"/>
    </source>
</evidence>
<feature type="transmembrane region" description="Helical" evidence="7">
    <location>
        <begin position="154"/>
        <end position="172"/>
    </location>
</feature>
<keyword evidence="11" id="KW-1185">Reference proteome</keyword>
<gene>
    <name evidence="10" type="ORF">QOZ93_002049</name>
</gene>
<dbReference type="EMBL" id="JAUSWN010000017">
    <property type="protein sequence ID" value="MDQ0480301.1"/>
    <property type="molecule type" value="Genomic_DNA"/>
</dbReference>
<comment type="subcellular location">
    <subcellularLocation>
        <location evidence="1">Cell membrane</location>
        <topology evidence="1">Multi-pass membrane protein</topology>
    </subcellularLocation>
</comment>
<keyword evidence="2 7" id="KW-0812">Transmembrane</keyword>
<keyword evidence="4" id="KW-0067">ATP-binding</keyword>
<reference evidence="10 11" key="1">
    <citation type="submission" date="2023-07" db="EMBL/GenBank/DDBJ databases">
        <title>Genomic Encyclopedia of Type Strains, Phase IV (KMG-IV): sequencing the most valuable type-strain genomes for metagenomic binning, comparative biology and taxonomic classification.</title>
        <authorList>
            <person name="Goeker M."/>
        </authorList>
    </citation>
    <scope>NUCLEOTIDE SEQUENCE [LARGE SCALE GENOMIC DNA]</scope>
    <source>
        <strain evidence="10 11">DSM 1400</strain>
    </source>
</reference>
<feature type="transmembrane region" description="Helical" evidence="7">
    <location>
        <begin position="129"/>
        <end position="148"/>
    </location>
</feature>
<dbReference type="PANTHER" id="PTHR43394">
    <property type="entry name" value="ATP-DEPENDENT PERMEASE MDL1, MITOCHONDRIAL"/>
    <property type="match status" value="1"/>
</dbReference>
<feature type="domain" description="ABC transporter" evidence="8">
    <location>
        <begin position="324"/>
        <end position="549"/>
    </location>
</feature>
<keyword evidence="3" id="KW-0547">Nucleotide-binding</keyword>
<keyword evidence="5 7" id="KW-1133">Transmembrane helix</keyword>
<dbReference type="SUPFAM" id="SSF52540">
    <property type="entry name" value="P-loop containing nucleoside triphosphate hydrolases"/>
    <property type="match status" value="1"/>
</dbReference>
<accession>A0ABU0JT80</accession>
<dbReference type="InterPro" id="IPR003593">
    <property type="entry name" value="AAA+_ATPase"/>
</dbReference>
<feature type="transmembrane region" description="Helical" evidence="7">
    <location>
        <begin position="232"/>
        <end position="261"/>
    </location>
</feature>
<feature type="transmembrane region" description="Helical" evidence="7">
    <location>
        <begin position="50"/>
        <end position="70"/>
    </location>
</feature>
<keyword evidence="6 7" id="KW-0472">Membrane</keyword>
<evidence type="ECO:0000256" key="2">
    <source>
        <dbReference type="ARBA" id="ARBA00022692"/>
    </source>
</evidence>
<dbReference type="Gene3D" id="3.40.50.300">
    <property type="entry name" value="P-loop containing nucleotide triphosphate hydrolases"/>
    <property type="match status" value="1"/>
</dbReference>
<dbReference type="InterPro" id="IPR036640">
    <property type="entry name" value="ABC1_TM_sf"/>
</dbReference>
<dbReference type="PROSITE" id="PS50929">
    <property type="entry name" value="ABC_TM1F"/>
    <property type="match status" value="1"/>
</dbReference>
<feature type="transmembrane region" description="Helical" evidence="7">
    <location>
        <begin position="12"/>
        <end position="30"/>
    </location>
</feature>
<dbReference type="CDD" id="cd03228">
    <property type="entry name" value="ABCC_MRP_Like"/>
    <property type="match status" value="1"/>
</dbReference>
<organism evidence="10 11">
    <name type="scientific">Hathewaya limosa</name>
    <name type="common">Clostridium limosum</name>
    <dbReference type="NCBI Taxonomy" id="1536"/>
    <lineage>
        <taxon>Bacteria</taxon>
        <taxon>Bacillati</taxon>
        <taxon>Bacillota</taxon>
        <taxon>Clostridia</taxon>
        <taxon>Eubacteriales</taxon>
        <taxon>Clostridiaceae</taxon>
        <taxon>Hathewaya</taxon>
    </lineage>
</organism>